<dbReference type="InterPro" id="IPR000644">
    <property type="entry name" value="CBS_dom"/>
</dbReference>
<feature type="transmembrane region" description="Helical" evidence="10">
    <location>
        <begin position="95"/>
        <end position="119"/>
    </location>
</feature>
<evidence type="ECO:0000259" key="11">
    <source>
        <dbReference type="PROSITE" id="PS51371"/>
    </source>
</evidence>
<evidence type="ECO:0000256" key="9">
    <source>
        <dbReference type="PROSITE-ProRule" id="PRU01193"/>
    </source>
</evidence>
<dbReference type="Gene3D" id="3.10.580.10">
    <property type="entry name" value="CBS-domain"/>
    <property type="match status" value="1"/>
</dbReference>
<evidence type="ECO:0000256" key="1">
    <source>
        <dbReference type="ARBA" id="ARBA00004651"/>
    </source>
</evidence>
<evidence type="ECO:0000256" key="4">
    <source>
        <dbReference type="ARBA" id="ARBA00022737"/>
    </source>
</evidence>
<dbReference type="InterPro" id="IPR036318">
    <property type="entry name" value="FAD-bd_PCMH-like_sf"/>
</dbReference>
<evidence type="ECO:0000256" key="5">
    <source>
        <dbReference type="ARBA" id="ARBA00022989"/>
    </source>
</evidence>
<comment type="caution">
    <text evidence="13">The sequence shown here is derived from an EMBL/GenBank/DDBJ whole genome shotgun (WGS) entry which is preliminary data.</text>
</comment>
<reference evidence="13" key="2">
    <citation type="journal article" date="2021" name="PeerJ">
        <title>Extensive microbial diversity within the chicken gut microbiome revealed by metagenomics and culture.</title>
        <authorList>
            <person name="Gilroy R."/>
            <person name="Ravi A."/>
            <person name="Getino M."/>
            <person name="Pursley I."/>
            <person name="Horton D.L."/>
            <person name="Alikhan N.F."/>
            <person name="Baker D."/>
            <person name="Gharbi K."/>
            <person name="Hall N."/>
            <person name="Watson M."/>
            <person name="Adriaenssens E.M."/>
            <person name="Foster-Nyarko E."/>
            <person name="Jarju S."/>
            <person name="Secka A."/>
            <person name="Antonio M."/>
            <person name="Oren A."/>
            <person name="Chaudhuri R.R."/>
            <person name="La Ragione R."/>
            <person name="Hildebrand F."/>
            <person name="Pallen M.J."/>
        </authorList>
    </citation>
    <scope>NUCLEOTIDE SEQUENCE</scope>
    <source>
        <strain evidence="13">ChiHjej13B12-12457</strain>
    </source>
</reference>
<dbReference type="Pfam" id="PF00571">
    <property type="entry name" value="CBS"/>
    <property type="match status" value="1"/>
</dbReference>
<dbReference type="InterPro" id="IPR002550">
    <property type="entry name" value="CNNM"/>
</dbReference>
<dbReference type="InterPro" id="IPR005170">
    <property type="entry name" value="Transptr-assoc_dom"/>
</dbReference>
<comment type="subcellular location">
    <subcellularLocation>
        <location evidence="1">Cell membrane</location>
        <topology evidence="1">Multi-pass membrane protein</topology>
    </subcellularLocation>
</comment>
<dbReference type="GO" id="GO:0050660">
    <property type="term" value="F:flavin adenine dinucleotide binding"/>
    <property type="evidence" value="ECO:0007669"/>
    <property type="project" value="InterPro"/>
</dbReference>
<evidence type="ECO:0000256" key="6">
    <source>
        <dbReference type="ARBA" id="ARBA00023122"/>
    </source>
</evidence>
<dbReference type="GO" id="GO:0005886">
    <property type="term" value="C:plasma membrane"/>
    <property type="evidence" value="ECO:0007669"/>
    <property type="project" value="UniProtKB-SubCell"/>
</dbReference>
<feature type="transmembrane region" description="Helical" evidence="10">
    <location>
        <begin position="55"/>
        <end position="75"/>
    </location>
</feature>
<evidence type="ECO:0000313" key="13">
    <source>
        <dbReference type="EMBL" id="HIR62698.1"/>
    </source>
</evidence>
<dbReference type="SMART" id="SM00116">
    <property type="entry name" value="CBS"/>
    <property type="match status" value="2"/>
</dbReference>
<keyword evidence="4" id="KW-0677">Repeat</keyword>
<dbReference type="InterPro" id="IPR016169">
    <property type="entry name" value="FAD-bd_PCMH_sub2"/>
</dbReference>
<keyword evidence="6 8" id="KW-0129">CBS domain</keyword>
<keyword evidence="2" id="KW-1003">Cell membrane</keyword>
<evidence type="ECO:0000256" key="10">
    <source>
        <dbReference type="SAM" id="Phobius"/>
    </source>
</evidence>
<feature type="domain" description="CBS" evidence="11">
    <location>
        <begin position="214"/>
        <end position="274"/>
    </location>
</feature>
<dbReference type="SUPFAM" id="SSF56176">
    <property type="entry name" value="FAD-binding/transporter-associated domain-like"/>
    <property type="match status" value="1"/>
</dbReference>
<sequence length="438" mass="49157">MEIFIILLLILLNGLFSMSEVALISARKSSLTADAKKGSRTAKNVLSLTERPNKFLSTVQIGITLIGILTGLYSGDSIAYKFSDILEGWGLVESVAQPVAQVTIVIVVTYLTIVLGELVPKRLGMGSPENIAKVVSGPMLVLSWIATPFVWILDKSTSLFTKAFHVEEKESKVTEEEIKSMVAEGKEDGEVQDVEQDIVERVFSLGDRSIESIMTSRNEIIWIDREMTREEINTLVQEHLFEVYPVGDGSLDEIVGVVYLKDLFGKLDKDKFSLDDIIRPVQYFHEYTDVYKVLEQMKKAHVTYGLVCDEFGVCQGIVTYKDILEGLVGSIDDEEDEPDIIERKSGGWLVDGQCPFYDFLAHFDMEDLASEKENDYNTVGGLILELLEHIPQSGEWVDWHGLRLEVVDMDGPRIDKVLVNRLVSDGEGMEEDKDKDKD</sequence>
<dbReference type="CDD" id="cd04590">
    <property type="entry name" value="CBS_pair_CorC_HlyC_assoc"/>
    <property type="match status" value="1"/>
</dbReference>
<keyword evidence="3 9" id="KW-0812">Transmembrane</keyword>
<dbReference type="PANTHER" id="PTHR43099">
    <property type="entry name" value="UPF0053 PROTEIN YRKA"/>
    <property type="match status" value="1"/>
</dbReference>
<dbReference type="Proteomes" id="UP000886744">
    <property type="component" value="Unassembled WGS sequence"/>
</dbReference>
<feature type="domain" description="CBS" evidence="11">
    <location>
        <begin position="277"/>
        <end position="334"/>
    </location>
</feature>
<keyword evidence="5 9" id="KW-1133">Transmembrane helix</keyword>
<evidence type="ECO:0000256" key="7">
    <source>
        <dbReference type="ARBA" id="ARBA00023136"/>
    </source>
</evidence>
<accession>A0A9D1E188</accession>
<name>A0A9D1E188_9BACT</name>
<evidence type="ECO:0000256" key="2">
    <source>
        <dbReference type="ARBA" id="ARBA00022475"/>
    </source>
</evidence>
<proteinExistence type="predicted"/>
<feature type="domain" description="CNNM transmembrane" evidence="12">
    <location>
        <begin position="1"/>
        <end position="194"/>
    </location>
</feature>
<dbReference type="InterPro" id="IPR051676">
    <property type="entry name" value="UPF0053_domain"/>
</dbReference>
<protein>
    <submittedName>
        <fullName evidence="13">HlyC/CorC family transporter</fullName>
    </submittedName>
</protein>
<evidence type="ECO:0000256" key="3">
    <source>
        <dbReference type="ARBA" id="ARBA00022692"/>
    </source>
</evidence>
<dbReference type="InterPro" id="IPR046342">
    <property type="entry name" value="CBS_dom_sf"/>
</dbReference>
<dbReference type="Pfam" id="PF03471">
    <property type="entry name" value="CorC_HlyC"/>
    <property type="match status" value="1"/>
</dbReference>
<dbReference type="Gene3D" id="3.30.465.10">
    <property type="match status" value="1"/>
</dbReference>
<keyword evidence="7 9" id="KW-0472">Membrane</keyword>
<feature type="transmembrane region" description="Helical" evidence="10">
    <location>
        <begin position="6"/>
        <end position="26"/>
    </location>
</feature>
<dbReference type="AlphaFoldDB" id="A0A9D1E188"/>
<reference evidence="13" key="1">
    <citation type="submission" date="2020-10" db="EMBL/GenBank/DDBJ databases">
        <authorList>
            <person name="Gilroy R."/>
        </authorList>
    </citation>
    <scope>NUCLEOTIDE SEQUENCE</scope>
    <source>
        <strain evidence="13">ChiHjej13B12-12457</strain>
    </source>
</reference>
<evidence type="ECO:0000313" key="14">
    <source>
        <dbReference type="Proteomes" id="UP000886744"/>
    </source>
</evidence>
<evidence type="ECO:0000256" key="8">
    <source>
        <dbReference type="PROSITE-ProRule" id="PRU00703"/>
    </source>
</evidence>
<dbReference type="SUPFAM" id="SSF54631">
    <property type="entry name" value="CBS-domain pair"/>
    <property type="match status" value="1"/>
</dbReference>
<dbReference type="PROSITE" id="PS51371">
    <property type="entry name" value="CBS"/>
    <property type="match status" value="2"/>
</dbReference>
<dbReference type="InterPro" id="IPR044751">
    <property type="entry name" value="Ion_transp-like_CBS"/>
</dbReference>
<evidence type="ECO:0000259" key="12">
    <source>
        <dbReference type="PROSITE" id="PS51846"/>
    </source>
</evidence>
<organism evidence="13 14">
    <name type="scientific">Candidatus Coprenecus avistercoris</name>
    <dbReference type="NCBI Taxonomy" id="2840730"/>
    <lineage>
        <taxon>Bacteria</taxon>
        <taxon>Pseudomonadati</taxon>
        <taxon>Bacteroidota</taxon>
        <taxon>Bacteroidia</taxon>
        <taxon>Bacteroidales</taxon>
        <taxon>Rikenellaceae</taxon>
        <taxon>Rikenellaceae incertae sedis</taxon>
        <taxon>Candidatus Coprenecus</taxon>
    </lineage>
</organism>
<dbReference type="Pfam" id="PF01595">
    <property type="entry name" value="CNNM"/>
    <property type="match status" value="1"/>
</dbReference>
<feature type="transmembrane region" description="Helical" evidence="10">
    <location>
        <begin position="131"/>
        <end position="153"/>
    </location>
</feature>
<dbReference type="SMART" id="SM01091">
    <property type="entry name" value="CorC_HlyC"/>
    <property type="match status" value="1"/>
</dbReference>
<dbReference type="PROSITE" id="PS51846">
    <property type="entry name" value="CNNM"/>
    <property type="match status" value="1"/>
</dbReference>
<dbReference type="EMBL" id="DVHI01000054">
    <property type="protein sequence ID" value="HIR62698.1"/>
    <property type="molecule type" value="Genomic_DNA"/>
</dbReference>
<gene>
    <name evidence="13" type="ORF">IAC94_04145</name>
</gene>
<dbReference type="PANTHER" id="PTHR43099:SF5">
    <property type="entry name" value="HLYC_CORC FAMILY TRANSPORTER"/>
    <property type="match status" value="1"/>
</dbReference>